<dbReference type="Proteomes" id="UP001497623">
    <property type="component" value="Unassembled WGS sequence"/>
</dbReference>
<evidence type="ECO:0000256" key="5">
    <source>
        <dbReference type="ARBA" id="ARBA00023136"/>
    </source>
</evidence>
<proteinExistence type="inferred from homology"/>
<gene>
    <name evidence="8" type="ORF">MNOR_LOCUS8816</name>
</gene>
<feature type="transmembrane region" description="Helical" evidence="6">
    <location>
        <begin position="517"/>
        <end position="538"/>
    </location>
</feature>
<sequence length="582" mass="66014">MASRINRKLLPVKIHNFLRYGGNAIAPFLPVIVSQKGVSPNGVGFMWSCFNICNIFTFLFISKLADRFSIHRLLFFFGLTSILAGVVGIYYTPNLEIHVSSQSYLNSYENITLNTRQIQNKNFLELCSENIELRFPCLNENWNYSITEPCTVRCELSEKNSNSTSIKNNYEHLDFELNYTNFVNGEKCVRIENVKRNSYYSNITNPMVNTHLLCIHYNLKSENKSSISIIDYMEHYEFWLIVLFLIMNFCGMSACMNMGDTATFEILQDKRHKFGFQRLFGSLAIGIMGITYGAAIDYFSKDLPERNYTSAFVLSIIMLMLATITGIFIEFKIPKKVKQFEEGVRKIIGSTEVILFMGIIMMGGISQGSLWSFYFLFMEEVSLSWDKEFLQRNLLQGLTMAIGCFLGEVPFNYAAGFILKKVGHIKLLAFTLIAYSVRFVLYFLVKNPWYFIPIEVLHGLSFGILCPVMFTYANILSTPGTRATLQGITSAVFTLGVSLSSLVCGVLYKTIGGGNLYLYIGILDAAFVAIYLTAHVFITKKDTEDKDIIEEDDDDQSRPLNNGKVANQILEKSISHKSGDTL</sequence>
<feature type="transmembrane region" description="Helical" evidence="6">
    <location>
        <begin position="20"/>
        <end position="38"/>
    </location>
</feature>
<feature type="transmembrane region" description="Helical" evidence="6">
    <location>
        <begin position="238"/>
        <end position="258"/>
    </location>
</feature>
<dbReference type="Gene3D" id="1.20.1250.20">
    <property type="entry name" value="MFS general substrate transporter like domains"/>
    <property type="match status" value="3"/>
</dbReference>
<organism evidence="8 9">
    <name type="scientific">Meganyctiphanes norvegica</name>
    <name type="common">Northern krill</name>
    <name type="synonym">Thysanopoda norvegica</name>
    <dbReference type="NCBI Taxonomy" id="48144"/>
    <lineage>
        <taxon>Eukaryota</taxon>
        <taxon>Metazoa</taxon>
        <taxon>Ecdysozoa</taxon>
        <taxon>Arthropoda</taxon>
        <taxon>Crustacea</taxon>
        <taxon>Multicrustacea</taxon>
        <taxon>Malacostraca</taxon>
        <taxon>Eumalacostraca</taxon>
        <taxon>Eucarida</taxon>
        <taxon>Euphausiacea</taxon>
        <taxon>Euphausiidae</taxon>
        <taxon>Meganyctiphanes</taxon>
    </lineage>
</organism>
<feature type="transmembrane region" description="Helical" evidence="6">
    <location>
        <begin position="73"/>
        <end position="91"/>
    </location>
</feature>
<evidence type="ECO:0000256" key="6">
    <source>
        <dbReference type="SAM" id="Phobius"/>
    </source>
</evidence>
<feature type="transmembrane region" description="Helical" evidence="6">
    <location>
        <begin position="353"/>
        <end position="374"/>
    </location>
</feature>
<keyword evidence="3 6" id="KW-0812">Transmembrane</keyword>
<keyword evidence="4 6" id="KW-1133">Transmembrane helix</keyword>
<evidence type="ECO:0000256" key="1">
    <source>
        <dbReference type="ARBA" id="ARBA00004141"/>
    </source>
</evidence>
<keyword evidence="5 6" id="KW-0472">Membrane</keyword>
<feature type="transmembrane region" description="Helical" evidence="6">
    <location>
        <begin position="488"/>
        <end position="511"/>
    </location>
</feature>
<feature type="transmembrane region" description="Helical" evidence="6">
    <location>
        <begin position="457"/>
        <end position="476"/>
    </location>
</feature>
<feature type="domain" description="Major facilitator superfamily associated" evidence="7">
    <location>
        <begin position="12"/>
        <end position="517"/>
    </location>
</feature>
<dbReference type="Pfam" id="PF12832">
    <property type="entry name" value="MFS_1_like"/>
    <property type="match status" value="1"/>
</dbReference>
<comment type="caution">
    <text evidence="8">The sequence shown here is derived from an EMBL/GenBank/DDBJ whole genome shotgun (WGS) entry which is preliminary data.</text>
</comment>
<evidence type="ECO:0000256" key="2">
    <source>
        <dbReference type="ARBA" id="ARBA00005241"/>
    </source>
</evidence>
<reference evidence="8 9" key="1">
    <citation type="submission" date="2024-05" db="EMBL/GenBank/DDBJ databases">
        <authorList>
            <person name="Wallberg A."/>
        </authorList>
    </citation>
    <scope>NUCLEOTIDE SEQUENCE [LARGE SCALE GENOMIC DNA]</scope>
</reference>
<name>A0AAV2Q8T0_MEGNR</name>
<dbReference type="InterPro" id="IPR051717">
    <property type="entry name" value="MFS_MFSD6"/>
</dbReference>
<dbReference type="InterPro" id="IPR036259">
    <property type="entry name" value="MFS_trans_sf"/>
</dbReference>
<comment type="similarity">
    <text evidence="2">Belongs to the major facilitator superfamily. MFSD6 family.</text>
</comment>
<dbReference type="SUPFAM" id="SSF103473">
    <property type="entry name" value="MFS general substrate transporter"/>
    <property type="match status" value="1"/>
</dbReference>
<evidence type="ECO:0000259" key="7">
    <source>
        <dbReference type="Pfam" id="PF12832"/>
    </source>
</evidence>
<evidence type="ECO:0000256" key="3">
    <source>
        <dbReference type="ARBA" id="ARBA00022692"/>
    </source>
</evidence>
<feature type="transmembrane region" description="Helical" evidence="6">
    <location>
        <begin position="311"/>
        <end position="333"/>
    </location>
</feature>
<feature type="transmembrane region" description="Helical" evidence="6">
    <location>
        <begin position="427"/>
        <end position="445"/>
    </location>
</feature>
<dbReference type="AlphaFoldDB" id="A0AAV2Q8T0"/>
<comment type="subcellular location">
    <subcellularLocation>
        <location evidence="1">Membrane</location>
        <topology evidence="1">Multi-pass membrane protein</topology>
    </subcellularLocation>
</comment>
<evidence type="ECO:0000313" key="9">
    <source>
        <dbReference type="Proteomes" id="UP001497623"/>
    </source>
</evidence>
<dbReference type="PANTHER" id="PTHR16172:SF41">
    <property type="entry name" value="MAJOR FACILITATOR SUPERFAMILY DOMAIN-CONTAINING PROTEIN 6-LIKE"/>
    <property type="match status" value="1"/>
</dbReference>
<dbReference type="EMBL" id="CAXKWB010004163">
    <property type="protein sequence ID" value="CAL4072374.1"/>
    <property type="molecule type" value="Genomic_DNA"/>
</dbReference>
<feature type="transmembrane region" description="Helical" evidence="6">
    <location>
        <begin position="394"/>
        <end position="415"/>
    </location>
</feature>
<dbReference type="GO" id="GO:0016020">
    <property type="term" value="C:membrane"/>
    <property type="evidence" value="ECO:0007669"/>
    <property type="project" value="UniProtKB-SubCell"/>
</dbReference>
<evidence type="ECO:0000313" key="8">
    <source>
        <dbReference type="EMBL" id="CAL4072374.1"/>
    </source>
</evidence>
<evidence type="ECO:0000256" key="4">
    <source>
        <dbReference type="ARBA" id="ARBA00022989"/>
    </source>
</evidence>
<dbReference type="PANTHER" id="PTHR16172">
    <property type="entry name" value="MAJOR FACILITATOR SUPERFAMILY DOMAIN-CONTAINING PROTEIN 6-LIKE"/>
    <property type="match status" value="1"/>
</dbReference>
<protein>
    <recommendedName>
        <fullName evidence="7">Major facilitator superfamily associated domain-containing protein</fullName>
    </recommendedName>
</protein>
<dbReference type="InterPro" id="IPR024989">
    <property type="entry name" value="MFS_assoc_dom"/>
</dbReference>
<feature type="transmembrane region" description="Helical" evidence="6">
    <location>
        <begin position="279"/>
        <end position="299"/>
    </location>
</feature>
<feature type="transmembrane region" description="Helical" evidence="6">
    <location>
        <begin position="44"/>
        <end position="61"/>
    </location>
</feature>
<keyword evidence="9" id="KW-1185">Reference proteome</keyword>
<accession>A0AAV2Q8T0</accession>